<accession>A0A1A7PYE5</accession>
<reference evidence="1 2" key="1">
    <citation type="submission" date="2014-11" db="EMBL/GenBank/DDBJ databases">
        <title>Pan-genome of Gallibacterium spp.</title>
        <authorList>
            <person name="Kudirkiene E."/>
            <person name="Bojesen A.M."/>
        </authorList>
    </citation>
    <scope>NUCLEOTIDE SEQUENCE [LARGE SCALE GENOMIC DNA]</scope>
    <source>
        <strain evidence="1 2">F298</strain>
    </source>
</reference>
<name>A0A1A7PYE5_9PAST</name>
<dbReference type="EMBL" id="JTJS01000110">
    <property type="protein sequence ID" value="OBX06180.1"/>
    <property type="molecule type" value="Genomic_DNA"/>
</dbReference>
<proteinExistence type="predicted"/>
<gene>
    <name evidence="1" type="ORF">QV07_08845</name>
</gene>
<sequence length="120" mass="13672">MKSIKLPKMKVPLFESGDVYFCQHTSEWVRMFEHLKLSDSISSDTVGRSTVFVSKNGQCIYLIGVFNGSMATLAHEAAHIAFCICRHVGVEVNQEKSNETFCYLLTRLVEFGERYMKKPV</sequence>
<evidence type="ECO:0000313" key="1">
    <source>
        <dbReference type="EMBL" id="OBX06180.1"/>
    </source>
</evidence>
<comment type="caution">
    <text evidence="1">The sequence shown here is derived from an EMBL/GenBank/DDBJ whole genome shotgun (WGS) entry which is preliminary data.</text>
</comment>
<dbReference type="Proteomes" id="UP000243168">
    <property type="component" value="Unassembled WGS sequence"/>
</dbReference>
<evidence type="ECO:0000313" key="2">
    <source>
        <dbReference type="Proteomes" id="UP000243168"/>
    </source>
</evidence>
<dbReference type="RefSeq" id="WP_065235102.1">
    <property type="nucleotide sequence ID" value="NZ_JTJS01000110.1"/>
</dbReference>
<dbReference type="AlphaFoldDB" id="A0A1A7PYE5"/>
<organism evidence="1 2">
    <name type="scientific">Gallibacterium genomosp. 3</name>
    <dbReference type="NCBI Taxonomy" id="505345"/>
    <lineage>
        <taxon>Bacteria</taxon>
        <taxon>Pseudomonadati</taxon>
        <taxon>Pseudomonadota</taxon>
        <taxon>Gammaproteobacteria</taxon>
        <taxon>Pasteurellales</taxon>
        <taxon>Pasteurellaceae</taxon>
        <taxon>Gallibacterium</taxon>
    </lineage>
</organism>
<protein>
    <submittedName>
        <fullName evidence="1">Uncharacterized protein</fullName>
    </submittedName>
</protein>